<comment type="subcellular location">
    <subcellularLocation>
        <location evidence="1">Membrane</location>
        <topology evidence="1">Multi-pass membrane protein</topology>
    </subcellularLocation>
</comment>
<dbReference type="PANTHER" id="PTHR11814">
    <property type="entry name" value="SULFATE TRANSPORTER"/>
    <property type="match status" value="1"/>
</dbReference>
<feature type="transmembrane region" description="Helical" evidence="5">
    <location>
        <begin position="128"/>
        <end position="149"/>
    </location>
</feature>
<feature type="transmembrane region" description="Helical" evidence="5">
    <location>
        <begin position="92"/>
        <end position="116"/>
    </location>
</feature>
<dbReference type="InterPro" id="IPR036513">
    <property type="entry name" value="STAS_dom_sf"/>
</dbReference>
<reference evidence="7 8" key="1">
    <citation type="submission" date="2020-04" db="EMBL/GenBank/DDBJ databases">
        <authorList>
            <person name="Alioto T."/>
            <person name="Alioto T."/>
            <person name="Gomez Garrido J."/>
        </authorList>
    </citation>
    <scope>NUCLEOTIDE SEQUENCE [LARGE SCALE GENOMIC DNA]</scope>
</reference>
<feature type="transmembrane region" description="Helical" evidence="5">
    <location>
        <begin position="376"/>
        <end position="397"/>
    </location>
</feature>
<sequence>MHLPPLDTFKMERPALSQNNFRLNYDYEKKEKNALETFKERNLDGFKLSKWAKQTLPVLDWVPKYDWKVDGPCDLIAGITVGIMHIPQGLGYALLANVPPVVGIYMAFFPMIPYFFLGTSRHNSMGTFAVICLLVGKSVSSYAMNPLYTHEVLKEVNGTMTNVQEMYTDLEIGTAVTFYCAVWQLVLYSLRLGVVCTLLSDALVSSFITGAGVHIFTSQIKEIVGVKVAKFKGPFYMLYIYKDMFEKIWDSTPETRTTMYVALIISAISIGLLVLTAVVIRPWLEKYTKVPFPAELILVVAGVYASVNLQLPENYGTRDIGDIPTGLPGPQVPHIELFSILIVDSFVTAIVAYAVSMSMALILAEGEDYEVDPNQELLALGVGNLVNSFFSCVTYGASLSRSMVLRGVGGRTQFTGLIASFLIVIILLWIADFFEPLPRAILAAIIIVALRKILIQVFDLPVFWRRSRADGIVWIIVFLIVVIVDVDVGLGVGFILSVGNIFMQGLKAYTCLLGHVPNTDLYLDIDRYKAARELPGIKIVHYRGGLNFATRDGFKEEVIRLTAIDPKREVRQRDKILKNKKMQVRVETHVTMKRQHFISLFALPAMLFAPIVLF</sequence>
<keyword evidence="4 5" id="KW-0472">Membrane</keyword>
<proteinExistence type="predicted"/>
<feature type="transmembrane region" description="Helical" evidence="5">
    <location>
        <begin position="170"/>
        <end position="190"/>
    </location>
</feature>
<evidence type="ECO:0000259" key="6">
    <source>
        <dbReference type="Pfam" id="PF00916"/>
    </source>
</evidence>
<feature type="transmembrane region" description="Helical" evidence="5">
    <location>
        <begin position="417"/>
        <end position="434"/>
    </location>
</feature>
<dbReference type="Gene3D" id="3.30.750.24">
    <property type="entry name" value="STAS domain"/>
    <property type="match status" value="1"/>
</dbReference>
<evidence type="ECO:0000256" key="5">
    <source>
        <dbReference type="SAM" id="Phobius"/>
    </source>
</evidence>
<comment type="caution">
    <text evidence="7">The sequence shown here is derived from an EMBL/GenBank/DDBJ whole genome shotgun (WGS) entry which is preliminary data.</text>
</comment>
<feature type="transmembrane region" description="Helical" evidence="5">
    <location>
        <begin position="259"/>
        <end position="280"/>
    </location>
</feature>
<organism evidence="7 8">
    <name type="scientific">Cloeon dipterum</name>
    <dbReference type="NCBI Taxonomy" id="197152"/>
    <lineage>
        <taxon>Eukaryota</taxon>
        <taxon>Metazoa</taxon>
        <taxon>Ecdysozoa</taxon>
        <taxon>Arthropoda</taxon>
        <taxon>Hexapoda</taxon>
        <taxon>Insecta</taxon>
        <taxon>Pterygota</taxon>
        <taxon>Palaeoptera</taxon>
        <taxon>Ephemeroptera</taxon>
        <taxon>Pisciforma</taxon>
        <taxon>Baetidae</taxon>
        <taxon>Cloeon</taxon>
    </lineage>
</organism>
<evidence type="ECO:0000256" key="2">
    <source>
        <dbReference type="ARBA" id="ARBA00022692"/>
    </source>
</evidence>
<name>A0A8S1CKG0_9INSE</name>
<evidence type="ECO:0000313" key="7">
    <source>
        <dbReference type="EMBL" id="CAB3371983.1"/>
    </source>
</evidence>
<dbReference type="AlphaFoldDB" id="A0A8S1CKG0"/>
<protein>
    <recommendedName>
        <fullName evidence="6">SLC26A/SulP transporter domain-containing protein</fullName>
    </recommendedName>
</protein>
<dbReference type="InterPro" id="IPR001902">
    <property type="entry name" value="SLC26A/SulP_fam"/>
</dbReference>
<feature type="transmembrane region" description="Helical" evidence="5">
    <location>
        <begin position="337"/>
        <end position="364"/>
    </location>
</feature>
<keyword evidence="2 5" id="KW-0812">Transmembrane</keyword>
<dbReference type="InterPro" id="IPR011547">
    <property type="entry name" value="SLC26A/SulP_dom"/>
</dbReference>
<gene>
    <name evidence="7" type="ORF">CLODIP_2_CD07698</name>
</gene>
<dbReference type="Pfam" id="PF00916">
    <property type="entry name" value="Sulfate_transp"/>
    <property type="match status" value="1"/>
</dbReference>
<feature type="transmembrane region" description="Helical" evidence="5">
    <location>
        <begin position="472"/>
        <end position="498"/>
    </location>
</feature>
<feature type="transmembrane region" description="Helical" evidence="5">
    <location>
        <begin position="441"/>
        <end position="460"/>
    </location>
</feature>
<dbReference type="NCBIfam" id="TIGR00815">
    <property type="entry name" value="sulP"/>
    <property type="match status" value="1"/>
</dbReference>
<keyword evidence="3 5" id="KW-1133">Transmembrane helix</keyword>
<accession>A0A8S1CKG0</accession>
<evidence type="ECO:0000256" key="4">
    <source>
        <dbReference type="ARBA" id="ARBA00023136"/>
    </source>
</evidence>
<evidence type="ECO:0000313" key="8">
    <source>
        <dbReference type="Proteomes" id="UP000494165"/>
    </source>
</evidence>
<dbReference type="GO" id="GO:0055085">
    <property type="term" value="P:transmembrane transport"/>
    <property type="evidence" value="ECO:0007669"/>
    <property type="project" value="InterPro"/>
</dbReference>
<evidence type="ECO:0000256" key="3">
    <source>
        <dbReference type="ARBA" id="ARBA00022989"/>
    </source>
</evidence>
<dbReference type="GO" id="GO:0016020">
    <property type="term" value="C:membrane"/>
    <property type="evidence" value="ECO:0007669"/>
    <property type="project" value="UniProtKB-SubCell"/>
</dbReference>
<dbReference type="OrthoDB" id="288203at2759"/>
<dbReference type="EMBL" id="CADEPI010000067">
    <property type="protein sequence ID" value="CAB3371983.1"/>
    <property type="molecule type" value="Genomic_DNA"/>
</dbReference>
<keyword evidence="8" id="KW-1185">Reference proteome</keyword>
<feature type="domain" description="SLC26A/SulP transporter" evidence="6">
    <location>
        <begin position="74"/>
        <end position="476"/>
    </location>
</feature>
<dbReference type="Proteomes" id="UP000494165">
    <property type="component" value="Unassembled WGS sequence"/>
</dbReference>
<evidence type="ECO:0000256" key="1">
    <source>
        <dbReference type="ARBA" id="ARBA00004141"/>
    </source>
</evidence>